<gene>
    <name evidence="5" type="ORF">UO65_1419</name>
</gene>
<evidence type="ECO:0000313" key="6">
    <source>
        <dbReference type="Proteomes" id="UP000019277"/>
    </source>
</evidence>
<feature type="domain" description="Glycosyltransferase 2-like" evidence="4">
    <location>
        <begin position="7"/>
        <end position="163"/>
    </location>
</feature>
<dbReference type="InterPro" id="IPR001173">
    <property type="entry name" value="Glyco_trans_2-like"/>
</dbReference>
<reference evidence="5 6" key="1">
    <citation type="journal article" date="2014" name="Genome Announc.">
        <title>Draft Genome Sequence of the Antitrypanosomally Active Sponge-Associated Bacterium Actinokineospora sp. Strain EG49.</title>
        <authorList>
            <person name="Harjes J."/>
            <person name="Ryu T."/>
            <person name="Abdelmohsen U.R."/>
            <person name="Moitinho-Silva L."/>
            <person name="Horn H."/>
            <person name="Ravasi T."/>
            <person name="Hentschel U."/>
        </authorList>
    </citation>
    <scope>NUCLEOTIDE SEQUENCE [LARGE SCALE GENOMIC DNA]</scope>
    <source>
        <strain evidence="5 6">EG49</strain>
    </source>
</reference>
<dbReference type="RefSeq" id="WP_035279869.1">
    <property type="nucleotide sequence ID" value="NZ_AYXG01000051.1"/>
</dbReference>
<dbReference type="AlphaFoldDB" id="W7IQR4"/>
<evidence type="ECO:0000259" key="4">
    <source>
        <dbReference type="Pfam" id="PF00535"/>
    </source>
</evidence>
<keyword evidence="3 5" id="KW-0808">Transferase</keyword>
<dbReference type="InterPro" id="IPR050834">
    <property type="entry name" value="Glycosyltransf_2"/>
</dbReference>
<dbReference type="PATRIC" id="fig|909613.9.peg.1433"/>
<dbReference type="PANTHER" id="PTHR43685:SF5">
    <property type="entry name" value="GLYCOSYLTRANSFERASE EPSE-RELATED"/>
    <property type="match status" value="1"/>
</dbReference>
<sequence length="289" mass="31052">MTTSRTTIVIATRNRCDGLLRTLQHLDDGAPGSPVVVVDNGSADGTAQRVSARFPRVRVLRLHRNLGASARNLGVRAARTPYVAFSDDDSWWAPGALARVEAAFDAHPRLGLVTGRTLVGEQERPDPINHLLADSPLGRDPDLPGPSVLGFLCCAAVVRREAHLGVGGIHPLLFFLGEERLLAWDLAAAGWSCCYLDTAVAHHHPAPRRGGAHARRVLELRNDLLTAWLRKPVRDGVAATAALARRALGDRAARTALGEAVRRLPAAARGRSALPHRVLRHVELVEGAA</sequence>
<evidence type="ECO:0000313" key="5">
    <source>
        <dbReference type="EMBL" id="EWC63205.1"/>
    </source>
</evidence>
<dbReference type="OrthoDB" id="9787979at2"/>
<dbReference type="PANTHER" id="PTHR43685">
    <property type="entry name" value="GLYCOSYLTRANSFERASE"/>
    <property type="match status" value="1"/>
</dbReference>
<keyword evidence="6" id="KW-1185">Reference proteome</keyword>
<name>W7IQR4_9PSEU</name>
<dbReference type="eggNOG" id="COG1216">
    <property type="taxonomic scope" value="Bacteria"/>
</dbReference>
<accession>W7IQR4</accession>
<evidence type="ECO:0000256" key="2">
    <source>
        <dbReference type="ARBA" id="ARBA00022676"/>
    </source>
</evidence>
<dbReference type="Pfam" id="PF00535">
    <property type="entry name" value="Glycos_transf_2"/>
    <property type="match status" value="1"/>
</dbReference>
<keyword evidence="2" id="KW-0328">Glycosyltransferase</keyword>
<comment type="caution">
    <text evidence="5">The sequence shown here is derived from an EMBL/GenBank/DDBJ whole genome shotgun (WGS) entry which is preliminary data.</text>
</comment>
<dbReference type="STRING" id="909613.UO65_1419"/>
<dbReference type="Proteomes" id="UP000019277">
    <property type="component" value="Unassembled WGS sequence"/>
</dbReference>
<dbReference type="Gene3D" id="3.90.550.10">
    <property type="entry name" value="Spore Coat Polysaccharide Biosynthesis Protein SpsA, Chain A"/>
    <property type="match status" value="1"/>
</dbReference>
<dbReference type="EMBL" id="AYXG01000051">
    <property type="protein sequence ID" value="EWC63205.1"/>
    <property type="molecule type" value="Genomic_DNA"/>
</dbReference>
<dbReference type="InterPro" id="IPR029044">
    <property type="entry name" value="Nucleotide-diphossugar_trans"/>
</dbReference>
<dbReference type="SUPFAM" id="SSF53448">
    <property type="entry name" value="Nucleotide-diphospho-sugar transferases"/>
    <property type="match status" value="1"/>
</dbReference>
<protein>
    <submittedName>
        <fullName evidence="5">Putative transferase</fullName>
    </submittedName>
</protein>
<comment type="similarity">
    <text evidence="1">Belongs to the glycosyltransferase 2 family.</text>
</comment>
<dbReference type="GO" id="GO:0016757">
    <property type="term" value="F:glycosyltransferase activity"/>
    <property type="evidence" value="ECO:0007669"/>
    <property type="project" value="UniProtKB-KW"/>
</dbReference>
<organism evidence="5 6">
    <name type="scientific">Actinokineospora spheciospongiae</name>
    <dbReference type="NCBI Taxonomy" id="909613"/>
    <lineage>
        <taxon>Bacteria</taxon>
        <taxon>Bacillati</taxon>
        <taxon>Actinomycetota</taxon>
        <taxon>Actinomycetes</taxon>
        <taxon>Pseudonocardiales</taxon>
        <taxon>Pseudonocardiaceae</taxon>
        <taxon>Actinokineospora</taxon>
    </lineage>
</organism>
<proteinExistence type="inferred from homology"/>
<evidence type="ECO:0000256" key="3">
    <source>
        <dbReference type="ARBA" id="ARBA00022679"/>
    </source>
</evidence>
<evidence type="ECO:0000256" key="1">
    <source>
        <dbReference type="ARBA" id="ARBA00006739"/>
    </source>
</evidence>